<sequence length="73" mass="7626">MSLFRFSCGAGGCPIGAKGRRGGLRPINQNCARNLPKVATNANSLNSSGSARSSTAEKCRRGKGRSTVKVWAT</sequence>
<evidence type="ECO:0000313" key="3">
    <source>
        <dbReference type="Proteomes" id="UP001307889"/>
    </source>
</evidence>
<evidence type="ECO:0000313" key="2">
    <source>
        <dbReference type="EMBL" id="BES88884.1"/>
    </source>
</evidence>
<feature type="compositionally biased region" description="Low complexity" evidence="1">
    <location>
        <begin position="42"/>
        <end position="56"/>
    </location>
</feature>
<evidence type="ECO:0000256" key="1">
    <source>
        <dbReference type="SAM" id="MobiDB-lite"/>
    </source>
</evidence>
<feature type="region of interest" description="Disordered" evidence="1">
    <location>
        <begin position="42"/>
        <end position="73"/>
    </location>
</feature>
<keyword evidence="3" id="KW-1185">Reference proteome</keyword>
<organism evidence="2 3">
    <name type="scientific">Nesidiocoris tenuis</name>
    <dbReference type="NCBI Taxonomy" id="355587"/>
    <lineage>
        <taxon>Eukaryota</taxon>
        <taxon>Metazoa</taxon>
        <taxon>Ecdysozoa</taxon>
        <taxon>Arthropoda</taxon>
        <taxon>Hexapoda</taxon>
        <taxon>Insecta</taxon>
        <taxon>Pterygota</taxon>
        <taxon>Neoptera</taxon>
        <taxon>Paraneoptera</taxon>
        <taxon>Hemiptera</taxon>
        <taxon>Heteroptera</taxon>
        <taxon>Panheteroptera</taxon>
        <taxon>Cimicomorpha</taxon>
        <taxon>Miridae</taxon>
        <taxon>Dicyphina</taxon>
        <taxon>Nesidiocoris</taxon>
    </lineage>
</organism>
<gene>
    <name evidence="2" type="ORF">NTJ_01691</name>
</gene>
<reference evidence="2 3" key="1">
    <citation type="submission" date="2023-09" db="EMBL/GenBank/DDBJ databases">
        <title>Nesidiocoris tenuis whole genome shotgun sequence.</title>
        <authorList>
            <person name="Shibata T."/>
            <person name="Shimoda M."/>
            <person name="Kobayashi T."/>
            <person name="Uehara T."/>
        </authorList>
    </citation>
    <scope>NUCLEOTIDE SEQUENCE [LARGE SCALE GENOMIC DNA]</scope>
    <source>
        <strain evidence="2 3">Japan</strain>
    </source>
</reference>
<protein>
    <submittedName>
        <fullName evidence="2">Uncharacterized protein</fullName>
    </submittedName>
</protein>
<proteinExistence type="predicted"/>
<accession>A0ABN7A995</accession>
<dbReference type="EMBL" id="AP028909">
    <property type="protein sequence ID" value="BES88884.1"/>
    <property type="molecule type" value="Genomic_DNA"/>
</dbReference>
<name>A0ABN7A995_9HEMI</name>
<dbReference type="Proteomes" id="UP001307889">
    <property type="component" value="Chromosome 1"/>
</dbReference>